<comment type="caution">
    <text evidence="3">The sequence shown here is derived from an EMBL/GenBank/DDBJ whole genome shotgun (WGS) entry which is preliminary data.</text>
</comment>
<accession>A0A8H4QEM1</accession>
<gene>
    <name evidence="3" type="ORF">D9613_012007</name>
</gene>
<keyword evidence="4" id="KW-1185">Reference proteome</keyword>
<dbReference type="PANTHER" id="PTHR10039">
    <property type="entry name" value="AMELOGENIN"/>
    <property type="match status" value="1"/>
</dbReference>
<dbReference type="Proteomes" id="UP000521872">
    <property type="component" value="Unassembled WGS sequence"/>
</dbReference>
<evidence type="ECO:0000259" key="2">
    <source>
        <dbReference type="Pfam" id="PF24883"/>
    </source>
</evidence>
<sequence length="887" mass="100678">MISSKHILITGGQISQYNYHGQASLDNKAAIEILMDAVAPSAFHDSGARFDPPKCHPQTRVKVLEKIMGWIVGRDEATVVKRFMWLSGAAGAGKSAIAQSTIELGIDKGLLLASFFFSRADPSRNHAGPLIATLAYQLYCAFPETEVQTTILSTIKQDPLIFKKSLQRQFSSLVVQPLRTYFSSDRFTRHRVPLVIVIDGLDECVDRASQKAISTCLAGSVGQLDPYIRILVASRPEHDIKMSFSSQNLKDTHTHFSLDLDDEADADIKLYLFEHFAQIQDGFDNRTSGKKLGHSWPGEEVVNTLVNKSSGQFIYASTVVRYVESTRHRPDHRLEIVMNLRPHNDGDHPFAELDALYTMILESSSNIEKVLHVLSLYLMDSNKLRCSEIEKLLSYDDGELDMLFCDLGSLVQLSKVKQDSANSELFLHILHASLGDYLLDAARSKRFYINIRHEVIGHITHLLHYLASSCFSPSHAAVASSTPLYIFYNNIHLCHYGAISLELQQAALHFPLKKFLEPYTNAGQYWHVAEYFVDSFLELLETISLQDSRLSYIQDHQHKALESFLTPYIEQYIADSMLASVVVLFYHFGSHRFVPVVTFNRPSTVAYTTAFSLRTPDILSLYNVWELHGPVIYDPAHPFRHSYYHKYIRGLLRNPYQPANCILTPDTYARAALFCFKKLGTMNHVMASQPLFEQQEPAAVGNEEDDPFPTLVYLSEGNGQWSFEFSQSWHGDDDRERYFILLGHIVFLLPRSGRWDALIAACAEHKASYISSSDGPFPDNSLCGMSCRRTASENLRSHRALSSAAWNRAYASLAFSSASRILLETEQDLWSLLWHTSFTKPFQELKYRRIFYQQSPKDSEPPIFAKHIKQQFNTLVVRQLKTYFSIA</sequence>
<dbReference type="InterPro" id="IPR056884">
    <property type="entry name" value="NPHP3-like_N"/>
</dbReference>
<dbReference type="SUPFAM" id="SSF52540">
    <property type="entry name" value="P-loop containing nucleoside triphosphate hydrolases"/>
    <property type="match status" value="1"/>
</dbReference>
<evidence type="ECO:0000256" key="1">
    <source>
        <dbReference type="ARBA" id="ARBA00022737"/>
    </source>
</evidence>
<name>A0A8H4QEM1_9AGAR</name>
<organism evidence="3 4">
    <name type="scientific">Agrocybe pediades</name>
    <dbReference type="NCBI Taxonomy" id="84607"/>
    <lineage>
        <taxon>Eukaryota</taxon>
        <taxon>Fungi</taxon>
        <taxon>Dikarya</taxon>
        <taxon>Basidiomycota</taxon>
        <taxon>Agaricomycotina</taxon>
        <taxon>Agaricomycetes</taxon>
        <taxon>Agaricomycetidae</taxon>
        <taxon>Agaricales</taxon>
        <taxon>Agaricineae</taxon>
        <taxon>Strophariaceae</taxon>
        <taxon>Agrocybe</taxon>
    </lineage>
</organism>
<protein>
    <recommendedName>
        <fullName evidence="2">Nephrocystin 3-like N-terminal domain-containing protein</fullName>
    </recommendedName>
</protein>
<evidence type="ECO:0000313" key="4">
    <source>
        <dbReference type="Proteomes" id="UP000521872"/>
    </source>
</evidence>
<reference evidence="3 4" key="1">
    <citation type="submission" date="2019-12" db="EMBL/GenBank/DDBJ databases">
        <authorList>
            <person name="Floudas D."/>
            <person name="Bentzer J."/>
            <person name="Ahren D."/>
            <person name="Johansson T."/>
            <person name="Persson P."/>
            <person name="Tunlid A."/>
        </authorList>
    </citation>
    <scope>NUCLEOTIDE SEQUENCE [LARGE SCALE GENOMIC DNA]</scope>
    <source>
        <strain evidence="3 4">CBS 102.39</strain>
    </source>
</reference>
<dbReference type="AlphaFoldDB" id="A0A8H4QEM1"/>
<dbReference type="Pfam" id="PF24883">
    <property type="entry name" value="NPHP3_N"/>
    <property type="match status" value="1"/>
</dbReference>
<proteinExistence type="predicted"/>
<evidence type="ECO:0000313" key="3">
    <source>
        <dbReference type="EMBL" id="KAF4609650.1"/>
    </source>
</evidence>
<feature type="domain" description="Nephrocystin 3-like N-terminal" evidence="2">
    <location>
        <begin position="81"/>
        <end position="235"/>
    </location>
</feature>
<dbReference type="PANTHER" id="PTHR10039:SF14">
    <property type="entry name" value="NACHT DOMAIN-CONTAINING PROTEIN"/>
    <property type="match status" value="1"/>
</dbReference>
<keyword evidence="1" id="KW-0677">Repeat</keyword>
<dbReference type="InterPro" id="IPR027417">
    <property type="entry name" value="P-loop_NTPase"/>
</dbReference>
<dbReference type="EMBL" id="JAACJL010000060">
    <property type="protein sequence ID" value="KAF4609650.1"/>
    <property type="molecule type" value="Genomic_DNA"/>
</dbReference>